<comment type="caution">
    <text evidence="2">The sequence shown here is derived from an EMBL/GenBank/DDBJ whole genome shotgun (WGS) entry which is preliminary data.</text>
</comment>
<keyword evidence="1" id="KW-0175">Coiled coil</keyword>
<dbReference type="Proteomes" id="UP001295684">
    <property type="component" value="Unassembled WGS sequence"/>
</dbReference>
<name>A0AAD1XLS1_EUPCR</name>
<reference evidence="2" key="1">
    <citation type="submission" date="2023-07" db="EMBL/GenBank/DDBJ databases">
        <authorList>
            <consortium name="AG Swart"/>
            <person name="Singh M."/>
            <person name="Singh A."/>
            <person name="Seah K."/>
            <person name="Emmerich C."/>
        </authorList>
    </citation>
    <scope>NUCLEOTIDE SEQUENCE</scope>
    <source>
        <strain evidence="2">DP1</strain>
    </source>
</reference>
<keyword evidence="3" id="KW-1185">Reference proteome</keyword>
<evidence type="ECO:0000313" key="2">
    <source>
        <dbReference type="EMBL" id="CAI2374905.1"/>
    </source>
</evidence>
<gene>
    <name evidence="2" type="ORF">ECRASSUSDP1_LOCUS16263</name>
</gene>
<evidence type="ECO:0000313" key="3">
    <source>
        <dbReference type="Proteomes" id="UP001295684"/>
    </source>
</evidence>
<feature type="coiled-coil region" evidence="1">
    <location>
        <begin position="121"/>
        <end position="183"/>
    </location>
</feature>
<protein>
    <submittedName>
        <fullName evidence="2">Uncharacterized protein</fullName>
    </submittedName>
</protein>
<proteinExistence type="predicted"/>
<dbReference type="AlphaFoldDB" id="A0AAD1XLS1"/>
<evidence type="ECO:0000256" key="1">
    <source>
        <dbReference type="SAM" id="Coils"/>
    </source>
</evidence>
<organism evidence="2 3">
    <name type="scientific">Euplotes crassus</name>
    <dbReference type="NCBI Taxonomy" id="5936"/>
    <lineage>
        <taxon>Eukaryota</taxon>
        <taxon>Sar</taxon>
        <taxon>Alveolata</taxon>
        <taxon>Ciliophora</taxon>
        <taxon>Intramacronucleata</taxon>
        <taxon>Spirotrichea</taxon>
        <taxon>Hypotrichia</taxon>
        <taxon>Euplotida</taxon>
        <taxon>Euplotidae</taxon>
        <taxon>Moneuplotes</taxon>
    </lineage>
</organism>
<sequence length="280" mass="33085">MDGFNSSKGNRMDKGFRVAVSLLENQLKELRRRKQESLDDQSRLYHKQRYEVQALQEILDERVSTIYRLQEEYRIQQNKYTLEHNGRIKRIKAEAESKLDVIYENHEEGKLGMIHLVNETENALKERLEIIEKTKSKYSQELKSRKKLVNKLKCELETLNYQNEKLKQNLVKISENSEYLESKFFALREEYNFKKRDNGKIERTHEKLTERHDSLHSIAYGKGNFGSKSTKLREKSLNRQKLSRNRSTAMMGTTRTKSARSFINICNKENIGAQSMAELL</sequence>
<accession>A0AAD1XLS1</accession>
<dbReference type="EMBL" id="CAMPGE010016336">
    <property type="protein sequence ID" value="CAI2374905.1"/>
    <property type="molecule type" value="Genomic_DNA"/>
</dbReference>